<reference evidence="2 3" key="1">
    <citation type="journal article" date="2017" name="Antonie Van Leeuwenhoek">
        <title>Rhizobium rhizosphaerae sp. nov., a novel species isolated from rice rhizosphere.</title>
        <authorList>
            <person name="Zhao J.J."/>
            <person name="Zhang J."/>
            <person name="Zhang R.J."/>
            <person name="Zhang C.W."/>
            <person name="Yin H.Q."/>
            <person name="Zhang X.X."/>
        </authorList>
    </citation>
    <scope>NUCLEOTIDE SEQUENCE [LARGE SCALE GENOMIC DNA]</scope>
    <source>
        <strain evidence="2 3">E3</strain>
    </source>
</reference>
<dbReference type="Pfam" id="PF00561">
    <property type="entry name" value="Abhydrolase_1"/>
    <property type="match status" value="1"/>
</dbReference>
<proteinExistence type="predicted"/>
<dbReference type="Proteomes" id="UP000006334">
    <property type="component" value="Unassembled WGS sequence"/>
</dbReference>
<accession>K6XSU0</accession>
<dbReference type="InterPro" id="IPR050266">
    <property type="entry name" value="AB_hydrolase_sf"/>
</dbReference>
<sequence>MSAGLITKSIDLPFGRVHYLEGGRARNKAETVILLHGVFARKEHWVDLARELTPHFHVIALDLPGFGDNDQLSQEHYLLQNQAKNLRSVLTSLGVSKAHFGANSMGAQIAGLVAVEQPELFQSLAFIGSPLGVKGKVKSDMEIAIENGHLPLLARSESEFNKRNAWLFPITPTLPSPILKTWMQKETSTPDHNEKIWHADNSFIDTPTLSSLAPQLEMPTLIIWCKEDRIFHVSGADILDAKLPNSSRKVLCECGHLPMLGKPEIVAHLYLVFLHGIGH</sequence>
<dbReference type="STRING" id="1127673.GLIP_2118"/>
<dbReference type="RefSeq" id="WP_008844562.1">
    <property type="nucleotide sequence ID" value="NZ_BAEN01000041.1"/>
</dbReference>
<name>K6XSU0_9ALTE</name>
<dbReference type="GO" id="GO:0046464">
    <property type="term" value="P:acylglycerol catabolic process"/>
    <property type="evidence" value="ECO:0007669"/>
    <property type="project" value="TreeGrafter"/>
</dbReference>
<comment type="caution">
    <text evidence="2">The sequence shown here is derived from an EMBL/GenBank/DDBJ whole genome shotgun (WGS) entry which is preliminary data.</text>
</comment>
<dbReference type="GO" id="GO:0047372">
    <property type="term" value="F:monoacylglycerol lipase activity"/>
    <property type="evidence" value="ECO:0007669"/>
    <property type="project" value="TreeGrafter"/>
</dbReference>
<dbReference type="PANTHER" id="PTHR43798:SF5">
    <property type="entry name" value="MONOACYLGLYCEROL LIPASE ABHD6"/>
    <property type="match status" value="1"/>
</dbReference>
<gene>
    <name evidence="2" type="ORF">GLIP_2118</name>
</gene>
<dbReference type="InterPro" id="IPR000073">
    <property type="entry name" value="AB_hydrolase_1"/>
</dbReference>
<dbReference type="SUPFAM" id="SSF53474">
    <property type="entry name" value="alpha/beta-Hydrolases"/>
    <property type="match status" value="1"/>
</dbReference>
<dbReference type="EMBL" id="BAEN01000041">
    <property type="protein sequence ID" value="GAC14746.1"/>
    <property type="molecule type" value="Genomic_DNA"/>
</dbReference>
<dbReference type="PRINTS" id="PR00111">
    <property type="entry name" value="ABHYDROLASE"/>
</dbReference>
<keyword evidence="3" id="KW-1185">Reference proteome</keyword>
<dbReference type="PANTHER" id="PTHR43798">
    <property type="entry name" value="MONOACYLGLYCEROL LIPASE"/>
    <property type="match status" value="1"/>
</dbReference>
<dbReference type="GO" id="GO:0016020">
    <property type="term" value="C:membrane"/>
    <property type="evidence" value="ECO:0007669"/>
    <property type="project" value="TreeGrafter"/>
</dbReference>
<dbReference type="AlphaFoldDB" id="K6XSU0"/>
<feature type="domain" description="AB hydrolase-1" evidence="1">
    <location>
        <begin position="31"/>
        <end position="262"/>
    </location>
</feature>
<evidence type="ECO:0000259" key="1">
    <source>
        <dbReference type="Pfam" id="PF00561"/>
    </source>
</evidence>
<dbReference type="Gene3D" id="3.40.50.1820">
    <property type="entry name" value="alpha/beta hydrolase"/>
    <property type="match status" value="1"/>
</dbReference>
<dbReference type="eggNOG" id="COG2267">
    <property type="taxonomic scope" value="Bacteria"/>
</dbReference>
<dbReference type="OrthoDB" id="9780765at2"/>
<protein>
    <recommendedName>
        <fullName evidence="1">AB hydrolase-1 domain-containing protein</fullName>
    </recommendedName>
</protein>
<evidence type="ECO:0000313" key="2">
    <source>
        <dbReference type="EMBL" id="GAC14746.1"/>
    </source>
</evidence>
<dbReference type="InterPro" id="IPR029058">
    <property type="entry name" value="AB_hydrolase_fold"/>
</dbReference>
<organism evidence="2 3">
    <name type="scientific">Aliiglaciecola lipolytica E3</name>
    <dbReference type="NCBI Taxonomy" id="1127673"/>
    <lineage>
        <taxon>Bacteria</taxon>
        <taxon>Pseudomonadati</taxon>
        <taxon>Pseudomonadota</taxon>
        <taxon>Gammaproteobacteria</taxon>
        <taxon>Alteromonadales</taxon>
        <taxon>Alteromonadaceae</taxon>
        <taxon>Aliiglaciecola</taxon>
    </lineage>
</organism>
<evidence type="ECO:0000313" key="3">
    <source>
        <dbReference type="Proteomes" id="UP000006334"/>
    </source>
</evidence>